<dbReference type="RefSeq" id="WP_207364046.1">
    <property type="nucleotide sequence ID" value="NZ_JAFMYV010000003.1"/>
</dbReference>
<dbReference type="EMBL" id="JAFMYV010000003">
    <property type="protein sequence ID" value="MBO0936485.1"/>
    <property type="molecule type" value="Genomic_DNA"/>
</dbReference>
<evidence type="ECO:0000313" key="1">
    <source>
        <dbReference type="EMBL" id="MBO0936485.1"/>
    </source>
</evidence>
<dbReference type="Proteomes" id="UP000664034">
    <property type="component" value="Unassembled WGS sequence"/>
</dbReference>
<gene>
    <name evidence="1" type="ORF">J2I47_08020</name>
</gene>
<dbReference type="AlphaFoldDB" id="A0A939GFE0"/>
<keyword evidence="2" id="KW-1185">Reference proteome</keyword>
<accession>A0A939GFE0</accession>
<name>A0A939GFE0_9BACT</name>
<reference evidence="1" key="1">
    <citation type="submission" date="2021-03" db="EMBL/GenBank/DDBJ databases">
        <title>Fibrella sp. HMF5335 genome sequencing and assembly.</title>
        <authorList>
            <person name="Kang H."/>
            <person name="Kim H."/>
            <person name="Bae S."/>
            <person name="Joh K."/>
        </authorList>
    </citation>
    <scope>NUCLEOTIDE SEQUENCE</scope>
    <source>
        <strain evidence="1">HMF5335</strain>
    </source>
</reference>
<sequence length="185" mass="20740">MNQVDDKVDQLLRLLMLAEPDQYWPLQRLPGGESTSMPEEQKNKLLGLLAQKHASTTFGQILSEQFRTTNVSAPSLATELGLPTEVIEYLVSDTIHPATIPILVMKRLLERLNVSLETARTALRASFEQFKVIQLAHQPTLGFGMAARKTSELDTTRSATGWQDLVGNEESLNQYLERLAQYMPS</sequence>
<proteinExistence type="predicted"/>
<comment type="caution">
    <text evidence="1">The sequence shown here is derived from an EMBL/GenBank/DDBJ whole genome shotgun (WGS) entry which is preliminary data.</text>
</comment>
<organism evidence="1 2">
    <name type="scientific">Fibrella rubiginis</name>
    <dbReference type="NCBI Taxonomy" id="2817060"/>
    <lineage>
        <taxon>Bacteria</taxon>
        <taxon>Pseudomonadati</taxon>
        <taxon>Bacteroidota</taxon>
        <taxon>Cytophagia</taxon>
        <taxon>Cytophagales</taxon>
        <taxon>Spirosomataceae</taxon>
        <taxon>Fibrella</taxon>
    </lineage>
</organism>
<protein>
    <submittedName>
        <fullName evidence="1">Uncharacterized protein</fullName>
    </submittedName>
</protein>
<evidence type="ECO:0000313" key="2">
    <source>
        <dbReference type="Proteomes" id="UP000664034"/>
    </source>
</evidence>